<reference evidence="2 3" key="1">
    <citation type="journal article" date="2018" name="Sci. Rep.">
        <title>Rhizobium tumorigenes sp. nov., a novel plant tumorigenic bacterium isolated from cane gall tumors on thornless blackberry.</title>
        <authorList>
            <person name="Kuzmanovi N."/>
            <person name="Smalla K."/>
            <person name="Gronow S."/>
            <person name="PuBawska J."/>
        </authorList>
    </citation>
    <scope>NUCLEOTIDE SEQUENCE [LARGE SCALE GENOMIC DNA]</scope>
    <source>
        <strain evidence="2 3">1078</strain>
    </source>
</reference>
<accession>A0AAF1K908</accession>
<dbReference type="EMBL" id="CP117257">
    <property type="protein sequence ID" value="WFR98467.1"/>
    <property type="molecule type" value="Genomic_DNA"/>
</dbReference>
<dbReference type="Proteomes" id="UP000249499">
    <property type="component" value="Plasmid pTi1078"/>
</dbReference>
<evidence type="ECO:0000256" key="1">
    <source>
        <dbReference type="SAM" id="MobiDB-lite"/>
    </source>
</evidence>
<keyword evidence="3" id="KW-1185">Reference proteome</keyword>
<evidence type="ECO:0000313" key="3">
    <source>
        <dbReference type="Proteomes" id="UP000249499"/>
    </source>
</evidence>
<geneLocation type="plasmid" evidence="2 3">
    <name>pTi1078</name>
</geneLocation>
<dbReference type="KEGG" id="rtu:PR017_22530"/>
<keyword evidence="2" id="KW-0614">Plasmid</keyword>
<feature type="region of interest" description="Disordered" evidence="1">
    <location>
        <begin position="1"/>
        <end position="21"/>
    </location>
</feature>
<reference evidence="3" key="2">
    <citation type="journal article" date="2023" name="MicrobiologyOpen">
        <title>Genomics of the tumorigenes clade of the family Rhizobiaceae and description of Rhizobium rhododendri sp. nov.</title>
        <authorList>
            <person name="Kuzmanovic N."/>
            <person name="diCenzo G.C."/>
            <person name="Bunk B."/>
            <person name="Sproeer C."/>
            <person name="Fruehling A."/>
            <person name="Neumann-Schaal M."/>
            <person name="Overmann J."/>
            <person name="Smalla K."/>
        </authorList>
    </citation>
    <scope>NUCLEOTIDE SEQUENCE [LARGE SCALE GENOMIC DNA]</scope>
    <source>
        <strain evidence="3">1078</strain>
        <plasmid evidence="3">pTi1078</plasmid>
    </source>
</reference>
<dbReference type="RefSeq" id="WP_111219129.1">
    <property type="nucleotide sequence ID" value="NZ_CP117257.1"/>
</dbReference>
<name>A0AAF1K908_9HYPH</name>
<protein>
    <submittedName>
        <fullName evidence="2">Uncharacterized protein</fullName>
    </submittedName>
</protein>
<gene>
    <name evidence="2" type="ORF">PR017_22530</name>
</gene>
<evidence type="ECO:0000313" key="2">
    <source>
        <dbReference type="EMBL" id="WFR98467.1"/>
    </source>
</evidence>
<dbReference type="AlphaFoldDB" id="A0AAF1K908"/>
<proteinExistence type="predicted"/>
<organism evidence="2 3">
    <name type="scientific">Rhizobium tumorigenes</name>
    <dbReference type="NCBI Taxonomy" id="2041385"/>
    <lineage>
        <taxon>Bacteria</taxon>
        <taxon>Pseudomonadati</taxon>
        <taxon>Pseudomonadota</taxon>
        <taxon>Alphaproteobacteria</taxon>
        <taxon>Hyphomicrobiales</taxon>
        <taxon>Rhizobiaceae</taxon>
        <taxon>Rhizobium/Agrobacterium group</taxon>
        <taxon>Rhizobium</taxon>
    </lineage>
</organism>
<sequence length="292" mass="32986">MKRLNAENPGKIYSSESSGLHKNMNTDSVAEIFSRLVTPDPVKTAAELGRFEKAGREARQMLKDGPTGEFKRKLNRLGTSASRLFENVVPRDDQAVTPPRLKSVTPIIDFQTSQRRTTLVDQVLHLPEQQKQAEALQLLKEKLDLFDANDKNRLIDHALHLFDRADHSDDQGSAAEFLVCAQNFLSDVHRSRIEELRSGDGNHEDLYWNIEHDFKNSLSQETRSSNNPATRNDTELGELEAAVLRITSSNIVSDGKLGEVEKVSERLAESYQRLRQELYSTDRSRNNSSRAG</sequence>